<dbReference type="Proteomes" id="UP000241507">
    <property type="component" value="Chromosome"/>
</dbReference>
<dbReference type="AlphaFoldDB" id="A0A2R3Z4U6"/>
<dbReference type="GO" id="GO:0016740">
    <property type="term" value="F:transferase activity"/>
    <property type="evidence" value="ECO:0007669"/>
    <property type="project" value="UniProtKB-KW"/>
</dbReference>
<dbReference type="SUPFAM" id="SSF53448">
    <property type="entry name" value="Nucleotide-diphospho-sugar transferases"/>
    <property type="match status" value="1"/>
</dbReference>
<comment type="similarity">
    <text evidence="1">Belongs to the glycosyltransferase 2 family. WaaE/KdtX subfamily.</text>
</comment>
<name>A0A2R3Z4U6_9FLAO</name>
<dbReference type="InterPro" id="IPR029044">
    <property type="entry name" value="Nucleotide-diphossugar_trans"/>
</dbReference>
<organism evidence="3 4">
    <name type="scientific">Christiangramia fulva</name>
    <dbReference type="NCBI Taxonomy" id="2126553"/>
    <lineage>
        <taxon>Bacteria</taxon>
        <taxon>Pseudomonadati</taxon>
        <taxon>Bacteroidota</taxon>
        <taxon>Flavobacteriia</taxon>
        <taxon>Flavobacteriales</taxon>
        <taxon>Flavobacteriaceae</taxon>
        <taxon>Christiangramia</taxon>
    </lineage>
</organism>
<sequence length="278" mass="32212">MISIIILTLNEEQDLPICLDALGWCDDIHLLDSGSTDNTLAIAESYSLTLHYNAFSSFGQQRNHALDAIATKYDWILFLDADEVVTPAFVTAIKTQTAAADEAVAGFYCCWKMMLNGRWLKHCDNFPKWQFRLLRRGRVRFTDFGHGQKEGEIDGVLEYIKEPYLHFSFSKGWTEWFARHNKYSSQEAKSRLESNAPFKDIFASNTSQRNPALKAWLVKIPGWPFLRFLQAYFLNLGFLEGKHGYTYCVNMAFYEHLIKIKMKEIKYQSITKEKQTLL</sequence>
<dbReference type="CDD" id="cd02511">
    <property type="entry name" value="Beta4Glucosyltransferase"/>
    <property type="match status" value="1"/>
</dbReference>
<evidence type="ECO:0000313" key="4">
    <source>
        <dbReference type="Proteomes" id="UP000241507"/>
    </source>
</evidence>
<feature type="domain" description="Glycosyltransferase 2-like" evidence="2">
    <location>
        <begin position="3"/>
        <end position="99"/>
    </location>
</feature>
<dbReference type="OrthoDB" id="9815923at2"/>
<keyword evidence="4" id="KW-1185">Reference proteome</keyword>
<dbReference type="PANTHER" id="PTHR43630">
    <property type="entry name" value="POLY-BETA-1,6-N-ACETYL-D-GLUCOSAMINE SYNTHASE"/>
    <property type="match status" value="1"/>
</dbReference>
<dbReference type="PANTHER" id="PTHR43630:SF2">
    <property type="entry name" value="GLYCOSYLTRANSFERASE"/>
    <property type="match status" value="1"/>
</dbReference>
<evidence type="ECO:0000259" key="2">
    <source>
        <dbReference type="Pfam" id="PF00535"/>
    </source>
</evidence>
<dbReference type="EMBL" id="CP028136">
    <property type="protein sequence ID" value="AVR45281.1"/>
    <property type="molecule type" value="Genomic_DNA"/>
</dbReference>
<dbReference type="RefSeq" id="WP_107012059.1">
    <property type="nucleotide sequence ID" value="NZ_CP028136.1"/>
</dbReference>
<evidence type="ECO:0000256" key="1">
    <source>
        <dbReference type="ARBA" id="ARBA00038494"/>
    </source>
</evidence>
<reference evidence="4" key="1">
    <citation type="submission" date="2018-03" db="EMBL/GenBank/DDBJ databases">
        <title>Gramella fulva sp. nov., isolated from a dry surface of tidal flat.</title>
        <authorList>
            <person name="Hwang S.H."/>
            <person name="Hwang W.M."/>
            <person name="Kang K."/>
            <person name="Ahn T.-Y."/>
        </authorList>
    </citation>
    <scope>NUCLEOTIDE SEQUENCE [LARGE SCALE GENOMIC DNA]</scope>
    <source>
        <strain evidence="4">SH35</strain>
    </source>
</reference>
<dbReference type="Gene3D" id="3.90.550.10">
    <property type="entry name" value="Spore Coat Polysaccharide Biosynthesis Protein SpsA, Chain A"/>
    <property type="match status" value="1"/>
</dbReference>
<keyword evidence="3" id="KW-0808">Transferase</keyword>
<proteinExistence type="inferred from homology"/>
<gene>
    <name evidence="3" type="ORF">C7S20_08390</name>
</gene>
<dbReference type="KEGG" id="grs:C7S20_08390"/>
<accession>A0A2R3Z4U6</accession>
<dbReference type="InterPro" id="IPR001173">
    <property type="entry name" value="Glyco_trans_2-like"/>
</dbReference>
<protein>
    <submittedName>
        <fullName evidence="3">Glycosyl transferase family 2</fullName>
    </submittedName>
</protein>
<dbReference type="Pfam" id="PF00535">
    <property type="entry name" value="Glycos_transf_2"/>
    <property type="match status" value="1"/>
</dbReference>
<evidence type="ECO:0000313" key="3">
    <source>
        <dbReference type="EMBL" id="AVR45281.1"/>
    </source>
</evidence>